<evidence type="ECO:0000313" key="2">
    <source>
        <dbReference type="EMBL" id="ETX13820.1"/>
    </source>
</evidence>
<proteinExistence type="predicted"/>
<keyword evidence="2" id="KW-0808">Transferase</keyword>
<feature type="domain" description="N-acetyltransferase" evidence="1">
    <location>
        <begin position="106"/>
        <end position="244"/>
    </location>
</feature>
<gene>
    <name evidence="2" type="ORF">OCH239_06405</name>
</gene>
<reference evidence="2 3" key="1">
    <citation type="submission" date="2014-01" db="EMBL/GenBank/DDBJ databases">
        <title>Roseivivax halodurans JCM 10272 Genome Sequencing.</title>
        <authorList>
            <person name="Lai Q."/>
            <person name="Li G."/>
            <person name="Shao Z."/>
        </authorList>
    </citation>
    <scope>NUCLEOTIDE SEQUENCE [LARGE SCALE GENOMIC DNA]</scope>
    <source>
        <strain evidence="2 3">JCM 10272</strain>
    </source>
</reference>
<dbReference type="STRING" id="1449350.OCH239_06405"/>
<dbReference type="Pfam" id="PF00583">
    <property type="entry name" value="Acetyltransf_1"/>
    <property type="match status" value="1"/>
</dbReference>
<dbReference type="SUPFAM" id="SSF55729">
    <property type="entry name" value="Acyl-CoA N-acyltransferases (Nat)"/>
    <property type="match status" value="1"/>
</dbReference>
<dbReference type="Proteomes" id="UP000022447">
    <property type="component" value="Unassembled WGS sequence"/>
</dbReference>
<dbReference type="InterPro" id="IPR016181">
    <property type="entry name" value="Acyl_CoA_acyltransferase"/>
</dbReference>
<dbReference type="Gene3D" id="3.40.630.30">
    <property type="match status" value="1"/>
</dbReference>
<dbReference type="GO" id="GO:0016747">
    <property type="term" value="F:acyltransferase activity, transferring groups other than amino-acyl groups"/>
    <property type="evidence" value="ECO:0007669"/>
    <property type="project" value="InterPro"/>
</dbReference>
<comment type="caution">
    <text evidence="2">The sequence shown here is derived from an EMBL/GenBank/DDBJ whole genome shotgun (WGS) entry which is preliminary data.</text>
</comment>
<dbReference type="InterPro" id="IPR000182">
    <property type="entry name" value="GNAT_dom"/>
</dbReference>
<name>X7ED67_9RHOB</name>
<sequence>MSDGAEALYAAAEATWPPARRIETAGFALREGLGGGSRVSAATALQDWSAEAIGAAEDGMSTLGQSPLFQIREGQHDLDRALAARGYSIVDPVTIWTVDTAAFLDVAIPRVTVFDLWEPLAIQREMWDAAGIGPARRAVMSRASGPKTALLGRTDDKPGGTAFCAVHEDIGVLHALEIAPGQRRKGMARWMVTYAAQWAARQGASRLMTLAIDENRPASALYASLGFAPSASYHYRTRMRWSAQ</sequence>
<dbReference type="PROSITE" id="PS51186">
    <property type="entry name" value="GNAT"/>
    <property type="match status" value="1"/>
</dbReference>
<dbReference type="OrthoDB" id="7301318at2"/>
<dbReference type="CDD" id="cd04301">
    <property type="entry name" value="NAT_SF"/>
    <property type="match status" value="1"/>
</dbReference>
<dbReference type="AlphaFoldDB" id="X7ED67"/>
<keyword evidence="3" id="KW-1185">Reference proteome</keyword>
<accession>X7ED67</accession>
<evidence type="ECO:0000259" key="1">
    <source>
        <dbReference type="PROSITE" id="PS51186"/>
    </source>
</evidence>
<organism evidence="2 3">
    <name type="scientific">Roseivivax halodurans JCM 10272</name>
    <dbReference type="NCBI Taxonomy" id="1449350"/>
    <lineage>
        <taxon>Bacteria</taxon>
        <taxon>Pseudomonadati</taxon>
        <taxon>Pseudomonadota</taxon>
        <taxon>Alphaproteobacteria</taxon>
        <taxon>Rhodobacterales</taxon>
        <taxon>Roseobacteraceae</taxon>
        <taxon>Roseivivax</taxon>
    </lineage>
</organism>
<evidence type="ECO:0000313" key="3">
    <source>
        <dbReference type="Proteomes" id="UP000022447"/>
    </source>
</evidence>
<dbReference type="EMBL" id="JALZ01000017">
    <property type="protein sequence ID" value="ETX13820.1"/>
    <property type="molecule type" value="Genomic_DNA"/>
</dbReference>
<protein>
    <submittedName>
        <fullName evidence="2">Acetyltransferase</fullName>
    </submittedName>
</protein>
<dbReference type="eggNOG" id="COG0456">
    <property type="taxonomic scope" value="Bacteria"/>
</dbReference>
<dbReference type="RefSeq" id="WP_037264135.1">
    <property type="nucleotide sequence ID" value="NZ_JALZ01000017.1"/>
</dbReference>